<proteinExistence type="predicted"/>
<sequence length="123" mass="14362">MITENKHKDNKRNHGGLENDVPQNRGMDQNYQEKVPHKQPNVKFGNPVDSGGVKSTEYEPQLEEQWLAVRDEYLANYPDLQDVDTEYEKGSFNILMDRLAKRKQRSTKEIQNEIMNWPSTKLG</sequence>
<feature type="region of interest" description="Disordered" evidence="1">
    <location>
        <begin position="1"/>
        <end position="57"/>
    </location>
</feature>
<feature type="compositionally biased region" description="Polar residues" evidence="1">
    <location>
        <begin position="113"/>
        <end position="123"/>
    </location>
</feature>
<feature type="region of interest" description="Disordered" evidence="1">
    <location>
        <begin position="103"/>
        <end position="123"/>
    </location>
</feature>
<dbReference type="EMBL" id="FNGV01000001">
    <property type="protein sequence ID" value="SDL51132.1"/>
    <property type="molecule type" value="Genomic_DNA"/>
</dbReference>
<keyword evidence="3" id="KW-1185">Reference proteome</keyword>
<dbReference type="RefSeq" id="WP_089886096.1">
    <property type="nucleotide sequence ID" value="NZ_FNGV01000001.1"/>
</dbReference>
<dbReference type="AlphaFoldDB" id="A0A1G9KN51"/>
<evidence type="ECO:0000313" key="3">
    <source>
        <dbReference type="Proteomes" id="UP000199440"/>
    </source>
</evidence>
<name>A0A1G9KN51_9FLAO</name>
<accession>A0A1G9KN51</accession>
<dbReference type="Proteomes" id="UP000199440">
    <property type="component" value="Unassembled WGS sequence"/>
</dbReference>
<dbReference type="OrthoDB" id="1178576at2"/>
<evidence type="ECO:0000256" key="1">
    <source>
        <dbReference type="SAM" id="MobiDB-lite"/>
    </source>
</evidence>
<organism evidence="2 3">
    <name type="scientific">Kriegella aquimaris</name>
    <dbReference type="NCBI Taxonomy" id="192904"/>
    <lineage>
        <taxon>Bacteria</taxon>
        <taxon>Pseudomonadati</taxon>
        <taxon>Bacteroidota</taxon>
        <taxon>Flavobacteriia</taxon>
        <taxon>Flavobacteriales</taxon>
        <taxon>Flavobacteriaceae</taxon>
        <taxon>Kriegella</taxon>
    </lineage>
</organism>
<dbReference type="STRING" id="192904.SAMN04488514_1011062"/>
<evidence type="ECO:0000313" key="2">
    <source>
        <dbReference type="EMBL" id="SDL51132.1"/>
    </source>
</evidence>
<gene>
    <name evidence="2" type="ORF">SAMN04488514_1011062</name>
</gene>
<protein>
    <submittedName>
        <fullName evidence="2">Uncharacterized protein</fullName>
    </submittedName>
</protein>
<reference evidence="2 3" key="1">
    <citation type="submission" date="2016-10" db="EMBL/GenBank/DDBJ databases">
        <authorList>
            <person name="de Groot N.N."/>
        </authorList>
    </citation>
    <scope>NUCLEOTIDE SEQUENCE [LARGE SCALE GENOMIC DNA]</scope>
    <source>
        <strain evidence="2 3">DSM 19886</strain>
    </source>
</reference>